<comment type="similarity">
    <text evidence="5">Belongs to the major facilitator superfamily. Phosphate:H(+) symporter (TC 2.A.1.9) family.</text>
</comment>
<feature type="transmembrane region" description="Helical" evidence="6">
    <location>
        <begin position="186"/>
        <end position="208"/>
    </location>
</feature>
<name>A0A068V278_COFCA</name>
<dbReference type="Pfam" id="PF06813">
    <property type="entry name" value="Nodulin-like"/>
    <property type="match status" value="1"/>
</dbReference>
<dbReference type="Proteomes" id="UP000295252">
    <property type="component" value="Chromosome VI"/>
</dbReference>
<dbReference type="AlphaFoldDB" id="A0A068V278"/>
<feature type="transmembrane region" description="Helical" evidence="6">
    <location>
        <begin position="220"/>
        <end position="241"/>
    </location>
</feature>
<feature type="transmembrane region" description="Helical" evidence="6">
    <location>
        <begin position="442"/>
        <end position="465"/>
    </location>
</feature>
<accession>A0A068V278</accession>
<dbReference type="InterPro" id="IPR020846">
    <property type="entry name" value="MFS_dom"/>
</dbReference>
<evidence type="ECO:0000256" key="5">
    <source>
        <dbReference type="ARBA" id="ARBA00044504"/>
    </source>
</evidence>
<feature type="transmembrane region" description="Helical" evidence="6">
    <location>
        <begin position="344"/>
        <end position="365"/>
    </location>
</feature>
<dbReference type="InterPro" id="IPR010658">
    <property type="entry name" value="Nodulin-like"/>
</dbReference>
<dbReference type="STRING" id="49390.A0A068V278"/>
<dbReference type="PANTHER" id="PTHR21576:SF165">
    <property type="entry name" value="PROTEIN NUCLEAR FUSION DEFECTIVE 4-LIKE"/>
    <property type="match status" value="1"/>
</dbReference>
<sequence length="563" mass="61855">MELDYNPSYKTIIKKNKWVSTAASIWIQSTSGSAYTFAIYSQVLKTSQGYNQSTLDTISVFKDFGANVGVLSGLLYSAVTNPRRSSRIGGPWVVLAAGAALVFVGYFFMWMSVVGNLPRPPVLLMGLYMLLASNATTCFNTANVVTAVHNFPDYKGTVVGIMKGFLGLSGAILIQVYHTILNEKPTTFILMLALLPSITALLLMWFVRITPTNEVGEKKYLNVFSLAAVVLAGYLMAVIVLENVLTFRSAVRISTFVILILLLVPPIYIAIKAEKEKARRIIRSLLEQNQLVYDGNQLGNNFVQTRQDPEGHQEISCDADEEMNINNERTVPERGENLNLLQSICTIDFWLLFFVSACGMGSGLATVNNVSQIGESFGYSTIATSTLTSLWSIWNFIGRLGCGFVSDYFLHAQGWSRPLFITITLATMSIGHAVIASGLPGALYAGLVLVGIGYGSQWSLMPTIVSEIFGPAHMGAIFNTVSIANPVGTYILSVRVVGYIYDKEATGSDNTCIGTHCFMLSFLIMASTTVLASLVGLILFFRTRNFYRQVILRRLYIPIRNLE</sequence>
<dbReference type="InParanoid" id="A0A068V278"/>
<keyword evidence="2 6" id="KW-0812">Transmembrane</keyword>
<dbReference type="Gramene" id="CDP14900">
    <property type="protein sequence ID" value="CDP14900"/>
    <property type="gene ID" value="GSCOC_T00042387001"/>
</dbReference>
<evidence type="ECO:0000313" key="8">
    <source>
        <dbReference type="EMBL" id="CDP14900.1"/>
    </source>
</evidence>
<dbReference type="PANTHER" id="PTHR21576">
    <property type="entry name" value="UNCHARACTERIZED NODULIN-LIKE PROTEIN"/>
    <property type="match status" value="1"/>
</dbReference>
<dbReference type="SUPFAM" id="SSF103473">
    <property type="entry name" value="MFS general substrate transporter"/>
    <property type="match status" value="2"/>
</dbReference>
<dbReference type="InterPro" id="IPR036259">
    <property type="entry name" value="MFS_trans_sf"/>
</dbReference>
<evidence type="ECO:0000256" key="3">
    <source>
        <dbReference type="ARBA" id="ARBA00022989"/>
    </source>
</evidence>
<keyword evidence="4 6" id="KW-0472">Membrane</keyword>
<evidence type="ECO:0000259" key="7">
    <source>
        <dbReference type="PROSITE" id="PS50850"/>
    </source>
</evidence>
<organism evidence="8 9">
    <name type="scientific">Coffea canephora</name>
    <name type="common">Robusta coffee</name>
    <dbReference type="NCBI Taxonomy" id="49390"/>
    <lineage>
        <taxon>Eukaryota</taxon>
        <taxon>Viridiplantae</taxon>
        <taxon>Streptophyta</taxon>
        <taxon>Embryophyta</taxon>
        <taxon>Tracheophyta</taxon>
        <taxon>Spermatophyta</taxon>
        <taxon>Magnoliopsida</taxon>
        <taxon>eudicotyledons</taxon>
        <taxon>Gunneridae</taxon>
        <taxon>Pentapetalae</taxon>
        <taxon>asterids</taxon>
        <taxon>lamiids</taxon>
        <taxon>Gentianales</taxon>
        <taxon>Rubiaceae</taxon>
        <taxon>Ixoroideae</taxon>
        <taxon>Gardenieae complex</taxon>
        <taxon>Bertiereae - Coffeeae clade</taxon>
        <taxon>Coffeeae</taxon>
        <taxon>Coffea</taxon>
    </lineage>
</organism>
<reference evidence="9" key="1">
    <citation type="journal article" date="2014" name="Science">
        <title>The coffee genome provides insight into the convergent evolution of caffeine biosynthesis.</title>
        <authorList>
            <person name="Denoeud F."/>
            <person name="Carretero-Paulet L."/>
            <person name="Dereeper A."/>
            <person name="Droc G."/>
            <person name="Guyot R."/>
            <person name="Pietrella M."/>
            <person name="Zheng C."/>
            <person name="Alberti A."/>
            <person name="Anthony F."/>
            <person name="Aprea G."/>
            <person name="Aury J.M."/>
            <person name="Bento P."/>
            <person name="Bernard M."/>
            <person name="Bocs S."/>
            <person name="Campa C."/>
            <person name="Cenci A."/>
            <person name="Combes M.C."/>
            <person name="Crouzillat D."/>
            <person name="Da Silva C."/>
            <person name="Daddiego L."/>
            <person name="De Bellis F."/>
            <person name="Dussert S."/>
            <person name="Garsmeur O."/>
            <person name="Gayraud T."/>
            <person name="Guignon V."/>
            <person name="Jahn K."/>
            <person name="Jamilloux V."/>
            <person name="Joet T."/>
            <person name="Labadie K."/>
            <person name="Lan T."/>
            <person name="Leclercq J."/>
            <person name="Lepelley M."/>
            <person name="Leroy T."/>
            <person name="Li L.T."/>
            <person name="Librado P."/>
            <person name="Lopez L."/>
            <person name="Munoz A."/>
            <person name="Noel B."/>
            <person name="Pallavicini A."/>
            <person name="Perrotta G."/>
            <person name="Poncet V."/>
            <person name="Pot D."/>
            <person name="Priyono X."/>
            <person name="Rigoreau M."/>
            <person name="Rouard M."/>
            <person name="Rozas J."/>
            <person name="Tranchant-Dubreuil C."/>
            <person name="VanBuren R."/>
            <person name="Zhang Q."/>
            <person name="Andrade A.C."/>
            <person name="Argout X."/>
            <person name="Bertrand B."/>
            <person name="de Kochko A."/>
            <person name="Graziosi G."/>
            <person name="Henry R.J."/>
            <person name="Jayarama X."/>
            <person name="Ming R."/>
            <person name="Nagai C."/>
            <person name="Rounsley S."/>
            <person name="Sankoff D."/>
            <person name="Giuliano G."/>
            <person name="Albert V.A."/>
            <person name="Wincker P."/>
            <person name="Lashermes P."/>
        </authorList>
    </citation>
    <scope>NUCLEOTIDE SEQUENCE [LARGE SCALE GENOMIC DNA]</scope>
    <source>
        <strain evidence="9">cv. DH200-94</strain>
    </source>
</reference>
<dbReference type="GO" id="GO:0022857">
    <property type="term" value="F:transmembrane transporter activity"/>
    <property type="evidence" value="ECO:0007669"/>
    <property type="project" value="InterPro"/>
</dbReference>
<evidence type="ECO:0000313" key="9">
    <source>
        <dbReference type="Proteomes" id="UP000295252"/>
    </source>
</evidence>
<feature type="transmembrane region" description="Helical" evidence="6">
    <location>
        <begin position="377"/>
        <end position="397"/>
    </location>
</feature>
<dbReference type="EMBL" id="HG739176">
    <property type="protein sequence ID" value="CDP14900.1"/>
    <property type="molecule type" value="Genomic_DNA"/>
</dbReference>
<keyword evidence="3 6" id="KW-1133">Transmembrane helix</keyword>
<evidence type="ECO:0000256" key="4">
    <source>
        <dbReference type="ARBA" id="ARBA00023136"/>
    </source>
</evidence>
<dbReference type="OrthoDB" id="410267at2759"/>
<dbReference type="CDD" id="cd17354">
    <property type="entry name" value="MFS_Mch1p_like"/>
    <property type="match status" value="1"/>
</dbReference>
<evidence type="ECO:0000256" key="6">
    <source>
        <dbReference type="SAM" id="Phobius"/>
    </source>
</evidence>
<evidence type="ECO:0000256" key="1">
    <source>
        <dbReference type="ARBA" id="ARBA00004141"/>
    </source>
</evidence>
<protein>
    <recommendedName>
        <fullName evidence="7">Major facilitator superfamily (MFS) profile domain-containing protein</fullName>
    </recommendedName>
</protein>
<dbReference type="Gene3D" id="1.20.1250.20">
    <property type="entry name" value="MFS general substrate transporter like domains"/>
    <property type="match status" value="1"/>
</dbReference>
<dbReference type="OMA" id="CFQGVIV"/>
<feature type="transmembrane region" description="Helical" evidence="6">
    <location>
        <begin position="92"/>
        <end position="113"/>
    </location>
</feature>
<feature type="transmembrane region" description="Helical" evidence="6">
    <location>
        <begin position="160"/>
        <end position="180"/>
    </location>
</feature>
<feature type="transmembrane region" description="Helical" evidence="6">
    <location>
        <begin position="477"/>
        <end position="501"/>
    </location>
</feature>
<keyword evidence="9" id="KW-1185">Reference proteome</keyword>
<dbReference type="PROSITE" id="PS50850">
    <property type="entry name" value="MFS"/>
    <property type="match status" value="1"/>
</dbReference>
<dbReference type="InterPro" id="IPR056555">
    <property type="entry name" value="NFD4_C"/>
</dbReference>
<dbReference type="PhylomeDB" id="A0A068V278"/>
<gene>
    <name evidence="8" type="ORF">GSCOC_T00042387001</name>
</gene>
<feature type="transmembrane region" description="Helical" evidence="6">
    <location>
        <begin position="125"/>
        <end position="148"/>
    </location>
</feature>
<feature type="transmembrane region" description="Helical" evidence="6">
    <location>
        <begin position="513"/>
        <end position="541"/>
    </location>
</feature>
<evidence type="ECO:0000256" key="2">
    <source>
        <dbReference type="ARBA" id="ARBA00022692"/>
    </source>
</evidence>
<dbReference type="Pfam" id="PF23262">
    <property type="entry name" value="NFD4_C"/>
    <property type="match status" value="1"/>
</dbReference>
<comment type="subcellular location">
    <subcellularLocation>
        <location evidence="1">Membrane</location>
        <topology evidence="1">Multi-pass membrane protein</topology>
    </subcellularLocation>
</comment>
<feature type="transmembrane region" description="Helical" evidence="6">
    <location>
        <begin position="253"/>
        <end position="271"/>
    </location>
</feature>
<proteinExistence type="inferred from homology"/>
<feature type="domain" description="Major facilitator superfamily (MFS) profile" evidence="7">
    <location>
        <begin position="347"/>
        <end position="563"/>
    </location>
</feature>
<dbReference type="GO" id="GO:0016020">
    <property type="term" value="C:membrane"/>
    <property type="evidence" value="ECO:0007669"/>
    <property type="project" value="UniProtKB-SubCell"/>
</dbReference>